<sequence>MREPGVNGGSGGAASTSPQAAFVNSPHFHSLFCLALFLCPTGDREYIRDLKEKCCYVALDFDKEKKKTSSPPRQWKYQLPDGQEISVGQESFLCPEVLFQTELT</sequence>
<keyword evidence="2" id="KW-1185">Reference proteome</keyword>
<evidence type="ECO:0000313" key="2">
    <source>
        <dbReference type="Proteomes" id="UP001266305"/>
    </source>
</evidence>
<gene>
    <name evidence="1" type="ORF">P7K49_021272</name>
</gene>
<dbReference type="InterPro" id="IPR004000">
    <property type="entry name" value="Actin"/>
</dbReference>
<dbReference type="Gene3D" id="3.90.640.10">
    <property type="entry name" value="Actin, Chain A, domain 4"/>
    <property type="match status" value="1"/>
</dbReference>
<accession>A0ABQ9USY7</accession>
<protein>
    <submittedName>
        <fullName evidence="1">Uncharacterized protein</fullName>
    </submittedName>
</protein>
<organism evidence="1 2">
    <name type="scientific">Saguinus oedipus</name>
    <name type="common">Cotton-top tamarin</name>
    <name type="synonym">Oedipomidas oedipus</name>
    <dbReference type="NCBI Taxonomy" id="9490"/>
    <lineage>
        <taxon>Eukaryota</taxon>
        <taxon>Metazoa</taxon>
        <taxon>Chordata</taxon>
        <taxon>Craniata</taxon>
        <taxon>Vertebrata</taxon>
        <taxon>Euteleostomi</taxon>
        <taxon>Mammalia</taxon>
        <taxon>Eutheria</taxon>
        <taxon>Euarchontoglires</taxon>
        <taxon>Primates</taxon>
        <taxon>Haplorrhini</taxon>
        <taxon>Platyrrhini</taxon>
        <taxon>Cebidae</taxon>
        <taxon>Callitrichinae</taxon>
        <taxon>Saguinus</taxon>
    </lineage>
</organism>
<feature type="non-terminal residue" evidence="1">
    <location>
        <position position="104"/>
    </location>
</feature>
<comment type="caution">
    <text evidence="1">The sequence shown here is derived from an EMBL/GenBank/DDBJ whole genome shotgun (WGS) entry which is preliminary data.</text>
</comment>
<dbReference type="EMBL" id="JASSZA010000010">
    <property type="protein sequence ID" value="KAK2099924.1"/>
    <property type="molecule type" value="Genomic_DNA"/>
</dbReference>
<evidence type="ECO:0000313" key="1">
    <source>
        <dbReference type="EMBL" id="KAK2099924.1"/>
    </source>
</evidence>
<reference evidence="1 2" key="1">
    <citation type="submission" date="2023-05" db="EMBL/GenBank/DDBJ databases">
        <title>B98-5 Cell Line De Novo Hybrid Assembly: An Optical Mapping Approach.</title>
        <authorList>
            <person name="Kananen K."/>
            <person name="Auerbach J.A."/>
            <person name="Kautto E."/>
            <person name="Blachly J.S."/>
        </authorList>
    </citation>
    <scope>NUCLEOTIDE SEQUENCE [LARGE SCALE GENOMIC DNA]</scope>
    <source>
        <strain evidence="1">B95-8</strain>
        <tissue evidence="1">Cell line</tissue>
    </source>
</reference>
<dbReference type="PANTHER" id="PTHR11937">
    <property type="entry name" value="ACTIN"/>
    <property type="match status" value="1"/>
</dbReference>
<dbReference type="SUPFAM" id="SSF53067">
    <property type="entry name" value="Actin-like ATPase domain"/>
    <property type="match status" value="1"/>
</dbReference>
<dbReference type="Pfam" id="PF00022">
    <property type="entry name" value="Actin"/>
    <property type="match status" value="1"/>
</dbReference>
<name>A0ABQ9USY7_SAGOE</name>
<dbReference type="Proteomes" id="UP001266305">
    <property type="component" value="Unassembled WGS sequence"/>
</dbReference>
<proteinExistence type="predicted"/>
<dbReference type="InterPro" id="IPR043129">
    <property type="entry name" value="ATPase_NBD"/>
</dbReference>